<feature type="transmembrane region" description="Helical" evidence="1">
    <location>
        <begin position="441"/>
        <end position="466"/>
    </location>
</feature>
<feature type="transmembrane region" description="Helical" evidence="1">
    <location>
        <begin position="114"/>
        <end position="133"/>
    </location>
</feature>
<feature type="transmembrane region" description="Helical" evidence="1">
    <location>
        <begin position="396"/>
        <end position="421"/>
    </location>
</feature>
<keyword evidence="4" id="KW-1185">Reference proteome</keyword>
<feature type="transmembrane region" description="Helical" evidence="1">
    <location>
        <begin position="543"/>
        <end position="567"/>
    </location>
</feature>
<gene>
    <name evidence="3" type="ORF">B0H15DRAFT_903211</name>
</gene>
<name>A0AAD6XXU4_9AGAR</name>
<keyword evidence="1" id="KW-0812">Transmembrane</keyword>
<keyword evidence="1" id="KW-1133">Transmembrane helix</keyword>
<feature type="transmembrane region" description="Helical" evidence="1">
    <location>
        <begin position="199"/>
        <end position="219"/>
    </location>
</feature>
<dbReference type="AlphaFoldDB" id="A0AAD6XXU4"/>
<reference evidence="3" key="1">
    <citation type="submission" date="2023-03" db="EMBL/GenBank/DDBJ databases">
        <title>Massive genome expansion in bonnet fungi (Mycena s.s.) driven by repeated elements and novel gene families across ecological guilds.</title>
        <authorList>
            <consortium name="Lawrence Berkeley National Laboratory"/>
            <person name="Harder C.B."/>
            <person name="Miyauchi S."/>
            <person name="Viragh M."/>
            <person name="Kuo A."/>
            <person name="Thoen E."/>
            <person name="Andreopoulos B."/>
            <person name="Lu D."/>
            <person name="Skrede I."/>
            <person name="Drula E."/>
            <person name="Henrissat B."/>
            <person name="Morin E."/>
            <person name="Kohler A."/>
            <person name="Barry K."/>
            <person name="LaButti K."/>
            <person name="Morin E."/>
            <person name="Salamov A."/>
            <person name="Lipzen A."/>
            <person name="Mereny Z."/>
            <person name="Hegedus B."/>
            <person name="Baldrian P."/>
            <person name="Stursova M."/>
            <person name="Weitz H."/>
            <person name="Taylor A."/>
            <person name="Grigoriev I.V."/>
            <person name="Nagy L.G."/>
            <person name="Martin F."/>
            <person name="Kauserud H."/>
        </authorList>
    </citation>
    <scope>NUCLEOTIDE SEQUENCE</scope>
    <source>
        <strain evidence="3">CBHHK173m</strain>
    </source>
</reference>
<proteinExistence type="predicted"/>
<dbReference type="Proteomes" id="UP001222325">
    <property type="component" value="Unassembled WGS sequence"/>
</dbReference>
<protein>
    <submittedName>
        <fullName evidence="3">Uncharacterized protein</fullName>
    </submittedName>
</protein>
<feature type="chain" id="PRO_5041953539" evidence="2">
    <location>
        <begin position="23"/>
        <end position="575"/>
    </location>
</feature>
<evidence type="ECO:0000313" key="4">
    <source>
        <dbReference type="Proteomes" id="UP001222325"/>
    </source>
</evidence>
<organism evidence="3 4">
    <name type="scientific">Mycena belliarum</name>
    <dbReference type="NCBI Taxonomy" id="1033014"/>
    <lineage>
        <taxon>Eukaryota</taxon>
        <taxon>Fungi</taxon>
        <taxon>Dikarya</taxon>
        <taxon>Basidiomycota</taxon>
        <taxon>Agaricomycotina</taxon>
        <taxon>Agaricomycetes</taxon>
        <taxon>Agaricomycetidae</taxon>
        <taxon>Agaricales</taxon>
        <taxon>Marasmiineae</taxon>
        <taxon>Mycenaceae</taxon>
        <taxon>Mycena</taxon>
    </lineage>
</organism>
<evidence type="ECO:0000256" key="2">
    <source>
        <dbReference type="SAM" id="SignalP"/>
    </source>
</evidence>
<evidence type="ECO:0000256" key="1">
    <source>
        <dbReference type="SAM" id="Phobius"/>
    </source>
</evidence>
<sequence>MHLRSLLFFLILIAAGVVDVSASVDFEKCFAEIRSGIHGQTGGTDNQGNPVTGVNENTTSITYDFCVRACGSGGGAFSWSAFSQQFSAWLLPWLALLSQFPFGSRYRWDNLMSVILALGSPCLAGYSLVLTVLNANWVARRFANIKYPNAQHAALVLSSLQQIPLKVTTETGLLASLVVLPENDPWWKELVEQLDYADIHTWTIAGVTSIAWVVIAYALTIIDAFSTISTDPNSNGQGLSGVGSIWLWMLPVTIGYLQLSPRCDAERVTKALNRANKLSYIASPDGAVNADMVSDMRALSSHPYRESIHRDHEATAPIYNYARFLPFVQIVEEFASAFHYASENARKHIPVNRDAPWERGDGTTIHPANRQGSGAQVEAYCTAPSYVRRSHWGPSIFSRFAIASLAALALQWSTSGASIVIVYFTPTLMVSLGLGCRSAAYLLYAALATFVWALLVASSLLGHYAATRTDDRAPGLAQYAAVFLRRCAKVVAALNAAWILAAFFLQFGNFFDRCYCNSDVLGLGGRAHNVMLLEGSDISAMKAAWVGGVVLAVVPSGLFLIFINMLIDPVLGLSL</sequence>
<feature type="transmembrane region" description="Helical" evidence="1">
    <location>
        <begin position="487"/>
        <end position="505"/>
    </location>
</feature>
<dbReference type="EMBL" id="JARJCN010000012">
    <property type="protein sequence ID" value="KAJ7095801.1"/>
    <property type="molecule type" value="Genomic_DNA"/>
</dbReference>
<keyword evidence="1" id="KW-0472">Membrane</keyword>
<keyword evidence="2" id="KW-0732">Signal</keyword>
<comment type="caution">
    <text evidence="3">The sequence shown here is derived from an EMBL/GenBank/DDBJ whole genome shotgun (WGS) entry which is preliminary data.</text>
</comment>
<feature type="signal peptide" evidence="2">
    <location>
        <begin position="1"/>
        <end position="22"/>
    </location>
</feature>
<evidence type="ECO:0000313" key="3">
    <source>
        <dbReference type="EMBL" id="KAJ7095801.1"/>
    </source>
</evidence>
<accession>A0AAD6XXU4</accession>